<dbReference type="EC" id="5.6.2.3" evidence="10"/>
<evidence type="ECO:0000256" key="6">
    <source>
        <dbReference type="ARBA" id="ARBA00022806"/>
    </source>
</evidence>
<dbReference type="Gene3D" id="1.10.860.10">
    <property type="entry name" value="DNAb Helicase, Chain A"/>
    <property type="match status" value="1"/>
</dbReference>
<dbReference type="Proteomes" id="UP000296374">
    <property type="component" value="Chromosome"/>
</dbReference>
<dbReference type="InterPro" id="IPR027417">
    <property type="entry name" value="P-loop_NTPase"/>
</dbReference>
<dbReference type="GO" id="GO:0016787">
    <property type="term" value="F:hydrolase activity"/>
    <property type="evidence" value="ECO:0007669"/>
    <property type="project" value="UniProtKB-KW"/>
</dbReference>
<sequence>MNVAAPIPLDAGFYSIEAEQQLLGSLILSDRLTAIVMRFGGDALFYDPVHAELYRLIARKYNAGELVSPITLKAVLEGDDLLDGHGGIAYVVRLVGGSIFTDRKSVEGIAQLLGQYAQKRALNAAILKAQQELMRGEMPPDDIATRLEGALAAREMAVQTMRPTSMLAAVNEAISLANEAYRGETANLVRFGIPPLDRLIPGLYPGELTLLGGRPAMGKSAVALTMALNAARAGHGVAIASLEMTPAAMA</sequence>
<dbReference type="GO" id="GO:0006269">
    <property type="term" value="P:DNA replication, synthesis of primer"/>
    <property type="evidence" value="ECO:0007669"/>
    <property type="project" value="UniProtKB-KW"/>
</dbReference>
<comment type="catalytic activity">
    <reaction evidence="11">
        <text>ATP + H2O = ADP + phosphate + H(+)</text>
        <dbReference type="Rhea" id="RHEA:13065"/>
        <dbReference type="ChEBI" id="CHEBI:15377"/>
        <dbReference type="ChEBI" id="CHEBI:15378"/>
        <dbReference type="ChEBI" id="CHEBI:30616"/>
        <dbReference type="ChEBI" id="CHEBI:43474"/>
        <dbReference type="ChEBI" id="CHEBI:456216"/>
        <dbReference type="EC" id="5.6.2.3"/>
    </reaction>
</comment>
<dbReference type="Pfam" id="PF03796">
    <property type="entry name" value="DnaB_C"/>
    <property type="match status" value="1"/>
</dbReference>
<dbReference type="PANTHER" id="PTHR30153">
    <property type="entry name" value="REPLICATIVE DNA HELICASE DNAB"/>
    <property type="match status" value="1"/>
</dbReference>
<gene>
    <name evidence="13" type="ORF">E4191_03680</name>
</gene>
<keyword evidence="2" id="KW-0639">Primosome</keyword>
<evidence type="ECO:0000256" key="9">
    <source>
        <dbReference type="ARBA" id="ARBA00023235"/>
    </source>
</evidence>
<comment type="similarity">
    <text evidence="1">Belongs to the helicase family. DnaB subfamily.</text>
</comment>
<dbReference type="GO" id="GO:0043139">
    <property type="term" value="F:5'-3' DNA helicase activity"/>
    <property type="evidence" value="ECO:0007669"/>
    <property type="project" value="UniProtKB-EC"/>
</dbReference>
<keyword evidence="4" id="KW-0547">Nucleotide-binding</keyword>
<keyword evidence="6" id="KW-0347">Helicase</keyword>
<keyword evidence="8" id="KW-0238">DNA-binding</keyword>
<dbReference type="Pfam" id="PF00772">
    <property type="entry name" value="DnaB"/>
    <property type="match status" value="1"/>
</dbReference>
<evidence type="ECO:0000256" key="8">
    <source>
        <dbReference type="ARBA" id="ARBA00023125"/>
    </source>
</evidence>
<evidence type="ECO:0000313" key="13">
    <source>
        <dbReference type="EMBL" id="QBX33915.1"/>
    </source>
</evidence>
<keyword evidence="7" id="KW-0067">ATP-binding</keyword>
<keyword evidence="9" id="KW-0413">Isomerase</keyword>
<dbReference type="GO" id="GO:1990077">
    <property type="term" value="C:primosome complex"/>
    <property type="evidence" value="ECO:0007669"/>
    <property type="project" value="UniProtKB-KW"/>
</dbReference>
<dbReference type="InterPro" id="IPR007694">
    <property type="entry name" value="DNA_helicase_DnaB-like_C"/>
</dbReference>
<dbReference type="InterPro" id="IPR036185">
    <property type="entry name" value="DNA_heli_DnaB-like_N_sf"/>
</dbReference>
<evidence type="ECO:0000256" key="4">
    <source>
        <dbReference type="ARBA" id="ARBA00022741"/>
    </source>
</evidence>
<dbReference type="AlphaFoldDB" id="A0A4P7HIJ6"/>
<dbReference type="GO" id="GO:0005829">
    <property type="term" value="C:cytosol"/>
    <property type="evidence" value="ECO:0007669"/>
    <property type="project" value="TreeGrafter"/>
</dbReference>
<dbReference type="PANTHER" id="PTHR30153:SF2">
    <property type="entry name" value="REPLICATIVE DNA HELICASE"/>
    <property type="match status" value="1"/>
</dbReference>
<dbReference type="InterPro" id="IPR007693">
    <property type="entry name" value="DNA_helicase_DnaB-like_N"/>
</dbReference>
<evidence type="ECO:0000256" key="10">
    <source>
        <dbReference type="ARBA" id="ARBA00044969"/>
    </source>
</evidence>
<dbReference type="Gene3D" id="3.40.50.300">
    <property type="entry name" value="P-loop containing nucleotide triphosphate hydrolases"/>
    <property type="match status" value="1"/>
</dbReference>
<evidence type="ECO:0000256" key="11">
    <source>
        <dbReference type="ARBA" id="ARBA00048954"/>
    </source>
</evidence>
<dbReference type="EMBL" id="CP038439">
    <property type="protein sequence ID" value="QBX33915.1"/>
    <property type="molecule type" value="Genomic_DNA"/>
</dbReference>
<evidence type="ECO:0000259" key="12">
    <source>
        <dbReference type="PROSITE" id="PS51199"/>
    </source>
</evidence>
<name>A0A4P7HIJ6_9RHOB</name>
<dbReference type="InterPro" id="IPR016136">
    <property type="entry name" value="DNA_helicase_N/primase_C"/>
</dbReference>
<keyword evidence="5" id="KW-0378">Hydrolase</keyword>
<evidence type="ECO:0000256" key="3">
    <source>
        <dbReference type="ARBA" id="ARBA00022705"/>
    </source>
</evidence>
<dbReference type="SUPFAM" id="SSF48024">
    <property type="entry name" value="N-terminal domain of DnaB helicase"/>
    <property type="match status" value="1"/>
</dbReference>
<organism evidence="13 14">
    <name type="scientific">Paracoccus liaowanqingii</name>
    <dbReference type="NCBI Taxonomy" id="2560053"/>
    <lineage>
        <taxon>Bacteria</taxon>
        <taxon>Pseudomonadati</taxon>
        <taxon>Pseudomonadota</taxon>
        <taxon>Alphaproteobacteria</taxon>
        <taxon>Rhodobacterales</taxon>
        <taxon>Paracoccaceae</taxon>
        <taxon>Paracoccus</taxon>
    </lineage>
</organism>
<dbReference type="PROSITE" id="PS51199">
    <property type="entry name" value="SF4_HELICASE"/>
    <property type="match status" value="1"/>
</dbReference>
<protein>
    <recommendedName>
        <fullName evidence="10">DNA 5'-3' helicase</fullName>
        <ecNumber evidence="10">5.6.2.3</ecNumber>
    </recommendedName>
</protein>
<dbReference type="GO" id="GO:0003677">
    <property type="term" value="F:DNA binding"/>
    <property type="evidence" value="ECO:0007669"/>
    <property type="project" value="UniProtKB-KW"/>
</dbReference>
<evidence type="ECO:0000256" key="2">
    <source>
        <dbReference type="ARBA" id="ARBA00022515"/>
    </source>
</evidence>
<dbReference type="GO" id="GO:0005524">
    <property type="term" value="F:ATP binding"/>
    <property type="evidence" value="ECO:0007669"/>
    <property type="project" value="UniProtKB-KW"/>
</dbReference>
<dbReference type="KEGG" id="plia:E4191_03680"/>
<evidence type="ECO:0000256" key="5">
    <source>
        <dbReference type="ARBA" id="ARBA00022801"/>
    </source>
</evidence>
<accession>A0A4P7HIJ6</accession>
<dbReference type="SUPFAM" id="SSF52540">
    <property type="entry name" value="P-loop containing nucleoside triphosphate hydrolases"/>
    <property type="match status" value="1"/>
</dbReference>
<evidence type="ECO:0000313" key="14">
    <source>
        <dbReference type="Proteomes" id="UP000296374"/>
    </source>
</evidence>
<reference evidence="14" key="1">
    <citation type="submission" date="2019-03" db="EMBL/GenBank/DDBJ databases">
        <authorList>
            <person name="Li J."/>
        </authorList>
    </citation>
    <scope>NUCLEOTIDE SEQUENCE [LARGE SCALE GENOMIC DNA]</scope>
    <source>
        <strain evidence="14">2251</strain>
    </source>
</reference>
<proteinExistence type="inferred from homology"/>
<feature type="domain" description="SF4 helicase" evidence="12">
    <location>
        <begin position="182"/>
        <end position="250"/>
    </location>
</feature>
<evidence type="ECO:0000256" key="1">
    <source>
        <dbReference type="ARBA" id="ARBA00008428"/>
    </source>
</evidence>
<keyword evidence="3" id="KW-0235">DNA replication</keyword>
<evidence type="ECO:0000256" key="7">
    <source>
        <dbReference type="ARBA" id="ARBA00022840"/>
    </source>
</evidence>